<reference evidence="2 3" key="1">
    <citation type="submission" date="2023-12" db="EMBL/GenBank/DDBJ databases">
        <title>A high-quality genome assembly for Dillenia turbinata (Dilleniales).</title>
        <authorList>
            <person name="Chanderbali A."/>
        </authorList>
    </citation>
    <scope>NUCLEOTIDE SEQUENCE [LARGE SCALE GENOMIC DNA]</scope>
    <source>
        <strain evidence="2">LSX21</strain>
        <tissue evidence="2">Leaf</tissue>
    </source>
</reference>
<accession>A0AAN8UIF0</accession>
<evidence type="ECO:0000313" key="3">
    <source>
        <dbReference type="Proteomes" id="UP001370490"/>
    </source>
</evidence>
<dbReference type="EMBL" id="JBAMMX010000028">
    <property type="protein sequence ID" value="KAK6911143.1"/>
    <property type="molecule type" value="Genomic_DNA"/>
</dbReference>
<dbReference type="AlphaFoldDB" id="A0AAN8UIF0"/>
<keyword evidence="3" id="KW-1185">Reference proteome</keyword>
<feature type="region of interest" description="Disordered" evidence="1">
    <location>
        <begin position="143"/>
        <end position="172"/>
    </location>
</feature>
<evidence type="ECO:0000256" key="1">
    <source>
        <dbReference type="SAM" id="MobiDB-lite"/>
    </source>
</evidence>
<evidence type="ECO:0000313" key="2">
    <source>
        <dbReference type="EMBL" id="KAK6911143.1"/>
    </source>
</evidence>
<feature type="compositionally biased region" description="Basic and acidic residues" evidence="1">
    <location>
        <begin position="163"/>
        <end position="172"/>
    </location>
</feature>
<sequence length="172" mass="18980">MGKFMSFADSFATNTSNDFLINQQSNCLVGHNTTVILKGTSTNLPDISRNASAQRDVESAIILTLYPISLKYSAMKRLRPYVATFIYEDKDYGKTLINHVTTFECKSIAHTETKHILLGASRAATGMFEVLATSVVRFMTDSSRPSVFPQPKAPGIAQVPPRTDGKRASRTR</sequence>
<dbReference type="Proteomes" id="UP001370490">
    <property type="component" value="Unassembled WGS sequence"/>
</dbReference>
<comment type="caution">
    <text evidence="2">The sequence shown here is derived from an EMBL/GenBank/DDBJ whole genome shotgun (WGS) entry which is preliminary data.</text>
</comment>
<proteinExistence type="predicted"/>
<gene>
    <name evidence="2" type="ORF">RJ641_023236</name>
</gene>
<name>A0AAN8UIF0_9MAGN</name>
<organism evidence="2 3">
    <name type="scientific">Dillenia turbinata</name>
    <dbReference type="NCBI Taxonomy" id="194707"/>
    <lineage>
        <taxon>Eukaryota</taxon>
        <taxon>Viridiplantae</taxon>
        <taxon>Streptophyta</taxon>
        <taxon>Embryophyta</taxon>
        <taxon>Tracheophyta</taxon>
        <taxon>Spermatophyta</taxon>
        <taxon>Magnoliopsida</taxon>
        <taxon>eudicotyledons</taxon>
        <taxon>Gunneridae</taxon>
        <taxon>Pentapetalae</taxon>
        <taxon>Dilleniales</taxon>
        <taxon>Dilleniaceae</taxon>
        <taxon>Dillenia</taxon>
    </lineage>
</organism>
<protein>
    <submittedName>
        <fullName evidence="2">Uncharacterized protein</fullName>
    </submittedName>
</protein>